<organism evidence="2 3">
    <name type="scientific">Oikopleura dioica</name>
    <name type="common">Tunicate</name>
    <dbReference type="NCBI Taxonomy" id="34765"/>
    <lineage>
        <taxon>Eukaryota</taxon>
        <taxon>Metazoa</taxon>
        <taxon>Chordata</taxon>
        <taxon>Tunicata</taxon>
        <taxon>Appendicularia</taxon>
        <taxon>Copelata</taxon>
        <taxon>Oikopleuridae</taxon>
        <taxon>Oikopleura</taxon>
    </lineage>
</organism>
<evidence type="ECO:0000313" key="3">
    <source>
        <dbReference type="Proteomes" id="UP001158576"/>
    </source>
</evidence>
<feature type="compositionally biased region" description="Low complexity" evidence="1">
    <location>
        <begin position="153"/>
        <end position="163"/>
    </location>
</feature>
<name>A0ABN7T1I2_OIKDI</name>
<evidence type="ECO:0000313" key="2">
    <source>
        <dbReference type="EMBL" id="CAG5110912.1"/>
    </source>
</evidence>
<dbReference type="EMBL" id="OU015567">
    <property type="protein sequence ID" value="CAG5110912.1"/>
    <property type="molecule type" value="Genomic_DNA"/>
</dbReference>
<protein>
    <submittedName>
        <fullName evidence="2">Oidioi.mRNA.OKI2018_I69.chr2.g5259.t1.cds</fullName>
    </submittedName>
</protein>
<accession>A0ABN7T1I2</accession>
<keyword evidence="3" id="KW-1185">Reference proteome</keyword>
<gene>
    <name evidence="2" type="ORF">OKIOD_LOCUS14024</name>
</gene>
<feature type="region of interest" description="Disordered" evidence="1">
    <location>
        <begin position="130"/>
        <end position="184"/>
    </location>
</feature>
<evidence type="ECO:0000256" key="1">
    <source>
        <dbReference type="SAM" id="MobiDB-lite"/>
    </source>
</evidence>
<sequence length="296" mass="33962">MGKFWKKFRCCCRSKDVIEPTIFHERVIDEGDDNPAFQEPPLTATIKSPTKSRSSVYIDTLEKNYLRSPPNGKSIGSSELQKENNIVNKNYSSTVSEFSSVKVKDDFSDINDASIMTGFLEEELSRQGTPIFNKKDRKKKQKKERYKASTLRISPSSISSSSSDDTVKERKIETLGRKRKRPDPTRTIVLTGKTQSKWKNADVFGVYTFVEFNGKYTTRPLYLREQKTQENRNVYLFYKETSEKWCIGPDPKGDHCWIYCDSTSSIPTARSMSAFWCEHVGGGQWEKCSITVSIKK</sequence>
<reference evidence="2 3" key="1">
    <citation type="submission" date="2021-04" db="EMBL/GenBank/DDBJ databases">
        <authorList>
            <person name="Bliznina A."/>
        </authorList>
    </citation>
    <scope>NUCLEOTIDE SEQUENCE [LARGE SCALE GENOMIC DNA]</scope>
</reference>
<proteinExistence type="predicted"/>
<feature type="compositionally biased region" description="Basic residues" evidence="1">
    <location>
        <begin position="135"/>
        <end position="145"/>
    </location>
</feature>
<dbReference type="Proteomes" id="UP001158576">
    <property type="component" value="Chromosome 2"/>
</dbReference>
<feature type="compositionally biased region" description="Basic and acidic residues" evidence="1">
    <location>
        <begin position="165"/>
        <end position="176"/>
    </location>
</feature>